<dbReference type="GO" id="GO:0016787">
    <property type="term" value="F:hydrolase activity"/>
    <property type="evidence" value="ECO:0007669"/>
    <property type="project" value="UniProtKB-KW"/>
</dbReference>
<dbReference type="Gene3D" id="3.40.50.1000">
    <property type="entry name" value="HAD superfamily/HAD-like"/>
    <property type="match status" value="1"/>
</dbReference>
<dbReference type="RefSeq" id="WP_397086449.1">
    <property type="nucleotide sequence ID" value="NZ_JBITGY010000008.1"/>
</dbReference>
<dbReference type="Proteomes" id="UP001612741">
    <property type="component" value="Unassembled WGS sequence"/>
</dbReference>
<dbReference type="CDD" id="cd02603">
    <property type="entry name" value="HAD_sEH-N_like"/>
    <property type="match status" value="1"/>
</dbReference>
<reference evidence="1 2" key="1">
    <citation type="submission" date="2024-10" db="EMBL/GenBank/DDBJ databases">
        <title>The Natural Products Discovery Center: Release of the First 8490 Sequenced Strains for Exploring Actinobacteria Biosynthetic Diversity.</title>
        <authorList>
            <person name="Kalkreuter E."/>
            <person name="Kautsar S.A."/>
            <person name="Yang D."/>
            <person name="Bader C.D."/>
            <person name="Teijaro C.N."/>
            <person name="Fluegel L."/>
            <person name="Davis C.M."/>
            <person name="Simpson J.R."/>
            <person name="Lauterbach L."/>
            <person name="Steele A.D."/>
            <person name="Gui C."/>
            <person name="Meng S."/>
            <person name="Li G."/>
            <person name="Viehrig K."/>
            <person name="Ye F."/>
            <person name="Su P."/>
            <person name="Kiefer A.F."/>
            <person name="Nichols A."/>
            <person name="Cepeda A.J."/>
            <person name="Yan W."/>
            <person name="Fan B."/>
            <person name="Jiang Y."/>
            <person name="Adhikari A."/>
            <person name="Zheng C.-J."/>
            <person name="Schuster L."/>
            <person name="Cowan T.M."/>
            <person name="Smanski M.J."/>
            <person name="Chevrette M.G."/>
            <person name="De Carvalho L.P.S."/>
            <person name="Shen B."/>
        </authorList>
    </citation>
    <scope>NUCLEOTIDE SEQUENCE [LARGE SCALE GENOMIC DNA]</scope>
    <source>
        <strain evidence="1 2">NPDC050545</strain>
    </source>
</reference>
<dbReference type="PANTHER" id="PTHR43611:SF3">
    <property type="entry name" value="FLAVIN MONONUCLEOTIDE HYDROLASE 1, CHLOROPLATIC"/>
    <property type="match status" value="1"/>
</dbReference>
<dbReference type="SUPFAM" id="SSF56784">
    <property type="entry name" value="HAD-like"/>
    <property type="match status" value="1"/>
</dbReference>
<evidence type="ECO:0000313" key="2">
    <source>
        <dbReference type="Proteomes" id="UP001612741"/>
    </source>
</evidence>
<gene>
    <name evidence="1" type="ORF">ACIBG2_30275</name>
</gene>
<dbReference type="PANTHER" id="PTHR43611">
    <property type="entry name" value="ALPHA-D-GLUCOSE 1-PHOSPHATE PHOSPHATASE"/>
    <property type="match status" value="1"/>
</dbReference>
<sequence length="215" mass="23263">MDALLFDLFGVIAPGQAPEDRAAIEAAAGARGSVFWNAYWDARGGYDLGELTGAEYWHAVGERLGRTFEDVDALVALDVASWRRVDTDVLGYIRTLAARGLRMGLLSNIPADLAGYFATHHGEVFDLFDVLGLSCRIGHAKPSPEAYLWCLEEFGLPAERVMFVDARPANVAGALAEGMQGHHYTSLPTLRAHLLARTYRTAAGMATGLTTPSRP</sequence>
<dbReference type="EMBL" id="JBITGY010000008">
    <property type="protein sequence ID" value="MFI6501701.1"/>
    <property type="molecule type" value="Genomic_DNA"/>
</dbReference>
<dbReference type="InterPro" id="IPR036412">
    <property type="entry name" value="HAD-like_sf"/>
</dbReference>
<keyword evidence="1" id="KW-0378">Hydrolase</keyword>
<dbReference type="SFLD" id="SFLDS00003">
    <property type="entry name" value="Haloacid_Dehalogenase"/>
    <property type="match status" value="1"/>
</dbReference>
<evidence type="ECO:0000313" key="1">
    <source>
        <dbReference type="EMBL" id="MFI6501701.1"/>
    </source>
</evidence>
<protein>
    <submittedName>
        <fullName evidence="1">HAD family hydrolase</fullName>
    </submittedName>
</protein>
<dbReference type="InterPro" id="IPR006439">
    <property type="entry name" value="HAD-SF_hydro_IA"/>
</dbReference>
<dbReference type="SFLD" id="SFLDG01129">
    <property type="entry name" value="C1.5:_HAD__Beta-PGM__Phosphata"/>
    <property type="match status" value="1"/>
</dbReference>
<dbReference type="InterPro" id="IPR023214">
    <property type="entry name" value="HAD_sf"/>
</dbReference>
<keyword evidence="2" id="KW-1185">Reference proteome</keyword>
<dbReference type="PRINTS" id="PR00413">
    <property type="entry name" value="HADHALOGNASE"/>
</dbReference>
<comment type="caution">
    <text evidence="1">The sequence shown here is derived from an EMBL/GenBank/DDBJ whole genome shotgun (WGS) entry which is preliminary data.</text>
</comment>
<accession>A0ABW7Z160</accession>
<name>A0ABW7Z160_9ACTN</name>
<dbReference type="Pfam" id="PF00702">
    <property type="entry name" value="Hydrolase"/>
    <property type="match status" value="1"/>
</dbReference>
<proteinExistence type="predicted"/>
<organism evidence="1 2">
    <name type="scientific">Nonomuraea typhae</name>
    <dbReference type="NCBI Taxonomy" id="2603600"/>
    <lineage>
        <taxon>Bacteria</taxon>
        <taxon>Bacillati</taxon>
        <taxon>Actinomycetota</taxon>
        <taxon>Actinomycetes</taxon>
        <taxon>Streptosporangiales</taxon>
        <taxon>Streptosporangiaceae</taxon>
        <taxon>Nonomuraea</taxon>
    </lineage>
</organism>